<dbReference type="HAMAP" id="MF_01693">
    <property type="entry name" value="BioF_aminotrans_2"/>
    <property type="match status" value="1"/>
</dbReference>
<evidence type="ECO:0000256" key="5">
    <source>
        <dbReference type="ARBA" id="ARBA00022679"/>
    </source>
</evidence>
<dbReference type="EMBL" id="JALJXV010000005">
    <property type="protein sequence ID" value="MCP1675218.1"/>
    <property type="molecule type" value="Genomic_DNA"/>
</dbReference>
<evidence type="ECO:0000256" key="7">
    <source>
        <dbReference type="ARBA" id="ARBA00022898"/>
    </source>
</evidence>
<comment type="similarity">
    <text evidence="3 9">Belongs to the class-II pyridoxal-phosphate-dependent aminotransferase family. BioF subfamily.</text>
</comment>
<dbReference type="InterPro" id="IPR022834">
    <property type="entry name" value="AONS_Proteobacteria"/>
</dbReference>
<sequence>MWDIGTELTAIRAADLHRQRRVYQADGPVHMVDASGRRLLNFCGNDYLGLANDPRLGRVLRDWSGPTGSGSADLVTGHRYAHEALSEALSDWLQRDRTLLFSTGYMANLGVIAGLTRRGDLVLQDRLNHASLIDGGLLSGARCRRYRHRDVDHLQRCLDRPYRRRLVATDGVFSMDGDVAPLAEIAAVTAQTGAALLVDDAHGLGVIGSQGRGSLADAGLDQFQVPLLVGTFGKAFGTYGAFVSGPAEWIELLEQKARTAIYTTASPPVLSAATLAALDLVRTEGWRRERLAALIRRFRVGASQLGLSLGDSGTAIQPVIIGEAGAALAASRRLEVAGILVAAIRPPTVPAGSARLRITLSAAHADEHLDRLLDALDDPELRDSGRN</sequence>
<keyword evidence="13" id="KW-1185">Reference proteome</keyword>
<feature type="modified residue" description="N6-(pyridoxal phosphate)lysine" evidence="9 10">
    <location>
        <position position="234"/>
    </location>
</feature>
<feature type="binding site" evidence="9">
    <location>
        <position position="129"/>
    </location>
    <ligand>
        <name>substrate</name>
    </ligand>
</feature>
<dbReference type="InterPro" id="IPR015422">
    <property type="entry name" value="PyrdxlP-dep_Trfase_small"/>
</dbReference>
<evidence type="ECO:0000256" key="8">
    <source>
        <dbReference type="ARBA" id="ARBA00047715"/>
    </source>
</evidence>
<dbReference type="AlphaFoldDB" id="A0AAE3G4X8"/>
<comment type="caution">
    <text evidence="12">The sequence shown here is derived from an EMBL/GenBank/DDBJ whole genome shotgun (WGS) entry which is preliminary data.</text>
</comment>
<dbReference type="PANTHER" id="PTHR13693">
    <property type="entry name" value="CLASS II AMINOTRANSFERASE/8-AMINO-7-OXONONANOATE SYNTHASE"/>
    <property type="match status" value="1"/>
</dbReference>
<dbReference type="GO" id="GO:0009102">
    <property type="term" value="P:biotin biosynthetic process"/>
    <property type="evidence" value="ECO:0007669"/>
    <property type="project" value="UniProtKB-UniRule"/>
</dbReference>
<feature type="domain" description="Aminotransferase class I/classII large" evidence="11">
    <location>
        <begin position="39"/>
        <end position="376"/>
    </location>
</feature>
<comment type="function">
    <text evidence="9">Catalyzes the decarboxylative condensation of pimeloyl-[acyl-carrier protein] and L-alanine to produce 8-amino-7-oxononanoate (AON), [acyl-carrier protein], and carbon dioxide.</text>
</comment>
<name>A0AAE3G4X8_9GAMM</name>
<evidence type="ECO:0000256" key="10">
    <source>
        <dbReference type="PIRSR" id="PIRSR604723-51"/>
    </source>
</evidence>
<accession>A0AAE3G4X8</accession>
<dbReference type="PROSITE" id="PS00599">
    <property type="entry name" value="AA_TRANSFER_CLASS_2"/>
    <property type="match status" value="1"/>
</dbReference>
<feature type="binding site" evidence="9">
    <location>
        <position position="202"/>
    </location>
    <ligand>
        <name>pyridoxal 5'-phosphate</name>
        <dbReference type="ChEBI" id="CHEBI:597326"/>
    </ligand>
</feature>
<dbReference type="Gene3D" id="3.40.640.10">
    <property type="entry name" value="Type I PLP-dependent aspartate aminotransferase-like (Major domain)"/>
    <property type="match status" value="1"/>
</dbReference>
<dbReference type="InterPro" id="IPR015421">
    <property type="entry name" value="PyrdxlP-dep_Trfase_major"/>
</dbReference>
<dbReference type="InterPro" id="IPR050087">
    <property type="entry name" value="AON_synthase_class-II"/>
</dbReference>
<dbReference type="GO" id="GO:0030170">
    <property type="term" value="F:pyridoxal phosphate binding"/>
    <property type="evidence" value="ECO:0007669"/>
    <property type="project" value="UniProtKB-UniRule"/>
</dbReference>
<protein>
    <recommendedName>
        <fullName evidence="9">8-amino-7-oxononanoate synthase</fullName>
        <shortName evidence="9">AONS</shortName>
        <ecNumber evidence="9">2.3.1.47</ecNumber>
    </recommendedName>
    <alternativeName>
        <fullName evidence="9">7-keto-8-amino-pelargonic acid synthase</fullName>
        <shortName evidence="9">7-KAP synthase</shortName>
        <shortName evidence="9">KAPA synthase</shortName>
    </alternativeName>
    <alternativeName>
        <fullName evidence="9">8-amino-7-ketopelargonate synthase</fullName>
    </alternativeName>
</protein>
<keyword evidence="12" id="KW-0012">Acyltransferase</keyword>
<comment type="cofactor">
    <cofactor evidence="1 9 10">
        <name>pyridoxal 5'-phosphate</name>
        <dbReference type="ChEBI" id="CHEBI:597326"/>
    </cofactor>
</comment>
<evidence type="ECO:0000313" key="13">
    <source>
        <dbReference type="Proteomes" id="UP001205843"/>
    </source>
</evidence>
<feature type="binding site" evidence="9">
    <location>
        <position position="348"/>
    </location>
    <ligand>
        <name>substrate</name>
    </ligand>
</feature>
<evidence type="ECO:0000256" key="2">
    <source>
        <dbReference type="ARBA" id="ARBA00004746"/>
    </source>
</evidence>
<dbReference type="PANTHER" id="PTHR13693:SF100">
    <property type="entry name" value="8-AMINO-7-OXONONANOATE SYNTHASE"/>
    <property type="match status" value="1"/>
</dbReference>
<evidence type="ECO:0000256" key="9">
    <source>
        <dbReference type="HAMAP-Rule" id="MF_01693"/>
    </source>
</evidence>
<feature type="binding site" evidence="9">
    <location>
        <position position="174"/>
    </location>
    <ligand>
        <name>pyridoxal 5'-phosphate</name>
        <dbReference type="ChEBI" id="CHEBI:597326"/>
    </ligand>
</feature>
<dbReference type="InterPro" id="IPR004839">
    <property type="entry name" value="Aminotransferase_I/II_large"/>
</dbReference>
<comment type="subunit">
    <text evidence="4 9">Homodimer.</text>
</comment>
<dbReference type="InterPro" id="IPR001917">
    <property type="entry name" value="Aminotrans_II_pyridoxalP_BS"/>
</dbReference>
<evidence type="ECO:0000256" key="4">
    <source>
        <dbReference type="ARBA" id="ARBA00011738"/>
    </source>
</evidence>
<dbReference type="EC" id="2.3.1.47" evidence="9"/>
<keyword evidence="5 9" id="KW-0808">Transferase</keyword>
<evidence type="ECO:0000256" key="3">
    <source>
        <dbReference type="ARBA" id="ARBA00010008"/>
    </source>
</evidence>
<proteinExistence type="inferred from homology"/>
<feature type="binding site" evidence="9">
    <location>
        <begin position="104"/>
        <end position="105"/>
    </location>
    <ligand>
        <name>pyridoxal 5'-phosphate</name>
        <dbReference type="ChEBI" id="CHEBI:597326"/>
    </ligand>
</feature>
<dbReference type="SUPFAM" id="SSF53383">
    <property type="entry name" value="PLP-dependent transferases"/>
    <property type="match status" value="1"/>
</dbReference>
<dbReference type="Gene3D" id="3.90.1150.10">
    <property type="entry name" value="Aspartate Aminotransferase, domain 1"/>
    <property type="match status" value="1"/>
</dbReference>
<dbReference type="InterPro" id="IPR015424">
    <property type="entry name" value="PyrdxlP-dep_Trfase"/>
</dbReference>
<evidence type="ECO:0000259" key="11">
    <source>
        <dbReference type="Pfam" id="PF00155"/>
    </source>
</evidence>
<evidence type="ECO:0000256" key="1">
    <source>
        <dbReference type="ARBA" id="ARBA00001933"/>
    </source>
</evidence>
<dbReference type="Proteomes" id="UP001205843">
    <property type="component" value="Unassembled WGS sequence"/>
</dbReference>
<keyword evidence="6 9" id="KW-0093">Biotin biosynthesis</keyword>
<dbReference type="InterPro" id="IPR004723">
    <property type="entry name" value="AONS_Archaea/Proteobacteria"/>
</dbReference>
<evidence type="ECO:0000256" key="6">
    <source>
        <dbReference type="ARBA" id="ARBA00022756"/>
    </source>
</evidence>
<evidence type="ECO:0000313" key="12">
    <source>
        <dbReference type="EMBL" id="MCP1675218.1"/>
    </source>
</evidence>
<keyword evidence="7 9" id="KW-0663">Pyridoxal phosphate</keyword>
<comment type="catalytic activity">
    <reaction evidence="8 9">
        <text>6-carboxyhexanoyl-[ACP] + L-alanine + H(+) = (8S)-8-amino-7-oxononanoate + holo-[ACP] + CO2</text>
        <dbReference type="Rhea" id="RHEA:42288"/>
        <dbReference type="Rhea" id="RHEA-COMP:9685"/>
        <dbReference type="Rhea" id="RHEA-COMP:9955"/>
        <dbReference type="ChEBI" id="CHEBI:15378"/>
        <dbReference type="ChEBI" id="CHEBI:16526"/>
        <dbReference type="ChEBI" id="CHEBI:57972"/>
        <dbReference type="ChEBI" id="CHEBI:64479"/>
        <dbReference type="ChEBI" id="CHEBI:78846"/>
        <dbReference type="ChEBI" id="CHEBI:149468"/>
        <dbReference type="EC" id="2.3.1.47"/>
    </reaction>
</comment>
<dbReference type="Pfam" id="PF00155">
    <property type="entry name" value="Aminotran_1_2"/>
    <property type="match status" value="1"/>
</dbReference>
<reference evidence="12" key="1">
    <citation type="submission" date="2022-03" db="EMBL/GenBank/DDBJ databases">
        <title>Genomic Encyclopedia of Type Strains, Phase III (KMG-III): the genomes of soil and plant-associated and newly described type strains.</title>
        <authorList>
            <person name="Whitman W."/>
        </authorList>
    </citation>
    <scope>NUCLEOTIDE SEQUENCE</scope>
    <source>
        <strain evidence="12">ANL 6-2</strain>
    </source>
</reference>
<comment type="pathway">
    <text evidence="2 9">Cofactor biosynthesis; biotin biosynthesis.</text>
</comment>
<gene>
    <name evidence="9" type="primary">bioF</name>
    <name evidence="12" type="ORF">J2T57_002366</name>
</gene>
<organism evidence="12 13">
    <name type="scientific">Natronocella acetinitrilica</name>
    <dbReference type="NCBI Taxonomy" id="414046"/>
    <lineage>
        <taxon>Bacteria</taxon>
        <taxon>Pseudomonadati</taxon>
        <taxon>Pseudomonadota</taxon>
        <taxon>Gammaproteobacteria</taxon>
        <taxon>Chromatiales</taxon>
        <taxon>Ectothiorhodospiraceae</taxon>
        <taxon>Natronocella</taxon>
    </lineage>
</organism>
<dbReference type="NCBIfam" id="TIGR00858">
    <property type="entry name" value="bioF"/>
    <property type="match status" value="1"/>
</dbReference>
<feature type="binding site" evidence="9">
    <location>
        <position position="18"/>
    </location>
    <ligand>
        <name>substrate</name>
    </ligand>
</feature>
<feature type="binding site" evidence="9">
    <location>
        <position position="231"/>
    </location>
    <ligand>
        <name>pyridoxal 5'-phosphate</name>
        <dbReference type="ChEBI" id="CHEBI:597326"/>
    </ligand>
</feature>
<dbReference type="GO" id="GO:0008710">
    <property type="term" value="F:8-amino-7-oxononanoate synthase activity"/>
    <property type="evidence" value="ECO:0007669"/>
    <property type="project" value="UniProtKB-UniRule"/>
</dbReference>